<organism evidence="1 2">
    <name type="scientific">Dysosmobacter segnis</name>
    <dbReference type="NCBI Taxonomy" id="2763042"/>
    <lineage>
        <taxon>Bacteria</taxon>
        <taxon>Bacillati</taxon>
        <taxon>Bacillota</taxon>
        <taxon>Clostridia</taxon>
        <taxon>Eubacteriales</taxon>
        <taxon>Oscillospiraceae</taxon>
        <taxon>Dysosmobacter</taxon>
    </lineage>
</organism>
<name>A0A923MJT7_9FIRM</name>
<keyword evidence="2" id="KW-1185">Reference proteome</keyword>
<dbReference type="Proteomes" id="UP000620327">
    <property type="component" value="Unassembled WGS sequence"/>
</dbReference>
<evidence type="ECO:0000313" key="1">
    <source>
        <dbReference type="EMBL" id="MBC5771256.1"/>
    </source>
</evidence>
<dbReference type="AlphaFoldDB" id="A0A923MJT7"/>
<reference evidence="1" key="1">
    <citation type="submission" date="2020-08" db="EMBL/GenBank/DDBJ databases">
        <title>Genome public.</title>
        <authorList>
            <person name="Liu C."/>
            <person name="Sun Q."/>
        </authorList>
    </citation>
    <scope>NUCLEOTIDE SEQUENCE</scope>
    <source>
        <strain evidence="1">BX15</strain>
    </source>
</reference>
<dbReference type="RefSeq" id="WP_187015472.1">
    <property type="nucleotide sequence ID" value="NZ_JACOQI010000014.1"/>
</dbReference>
<proteinExistence type="predicted"/>
<sequence length="189" mass="20484">MASQQTPNYKLSRWAGTDRIMMEDFNRDNAAIDAALKGNAEAVAAETAAREAADTALGKKAGLQLIQTLTLATGSDYASAEINIDWSQWAEVYVVFQLEYKGSMKSYNLYFLPNDDYLVRTAYSTHVGAVFHPLFNENLYIEGTTFSGSAITAGTLYKDITGIGLSLTASSGKTAVISSGTTVKFYGRK</sequence>
<comment type="caution">
    <text evidence="1">The sequence shown here is derived from an EMBL/GenBank/DDBJ whole genome shotgun (WGS) entry which is preliminary data.</text>
</comment>
<protein>
    <submittedName>
        <fullName evidence="1">Uncharacterized protein</fullName>
    </submittedName>
</protein>
<evidence type="ECO:0000313" key="2">
    <source>
        <dbReference type="Proteomes" id="UP000620327"/>
    </source>
</evidence>
<accession>A0A923MJT7</accession>
<dbReference type="EMBL" id="JACOQI010000014">
    <property type="protein sequence ID" value="MBC5771256.1"/>
    <property type="molecule type" value="Genomic_DNA"/>
</dbReference>
<gene>
    <name evidence="1" type="ORF">H8Z83_13165</name>
</gene>